<evidence type="ECO:0000313" key="2">
    <source>
        <dbReference type="EMBL" id="KAJ1207946.1"/>
    </source>
</evidence>
<evidence type="ECO:0000313" key="3">
    <source>
        <dbReference type="Proteomes" id="UP001066276"/>
    </source>
</evidence>
<gene>
    <name evidence="2" type="ORF">NDU88_003336</name>
</gene>
<name>A0AAV7W5S4_PLEWA</name>
<protein>
    <submittedName>
        <fullName evidence="2">Uncharacterized protein</fullName>
    </submittedName>
</protein>
<sequence length="112" mass="12428">MLCGRCPSSFEGGAAGGRGIPSVPRVSPGITVNKKGEKTYFWITGPTFWTYPRYCVPHRRYAGVVRVLLKEVRREAGEFLPSRVSPRGMKTKEGRAGKGSNRHKRGTIVMFT</sequence>
<evidence type="ECO:0000256" key="1">
    <source>
        <dbReference type="SAM" id="MobiDB-lite"/>
    </source>
</evidence>
<proteinExistence type="predicted"/>
<feature type="region of interest" description="Disordered" evidence="1">
    <location>
        <begin position="83"/>
        <end position="106"/>
    </location>
</feature>
<reference evidence="2" key="1">
    <citation type="journal article" date="2022" name="bioRxiv">
        <title>Sequencing and chromosome-scale assembly of the giantPleurodeles waltlgenome.</title>
        <authorList>
            <person name="Brown T."/>
            <person name="Elewa A."/>
            <person name="Iarovenko S."/>
            <person name="Subramanian E."/>
            <person name="Araus A.J."/>
            <person name="Petzold A."/>
            <person name="Susuki M."/>
            <person name="Suzuki K.-i.T."/>
            <person name="Hayashi T."/>
            <person name="Toyoda A."/>
            <person name="Oliveira C."/>
            <person name="Osipova E."/>
            <person name="Leigh N.D."/>
            <person name="Simon A."/>
            <person name="Yun M.H."/>
        </authorList>
    </citation>
    <scope>NUCLEOTIDE SEQUENCE</scope>
    <source>
        <strain evidence="2">20211129_DDA</strain>
        <tissue evidence="2">Liver</tissue>
    </source>
</reference>
<dbReference type="Proteomes" id="UP001066276">
    <property type="component" value="Chromosome 1_2"/>
</dbReference>
<accession>A0AAV7W5S4</accession>
<comment type="caution">
    <text evidence="2">The sequence shown here is derived from an EMBL/GenBank/DDBJ whole genome shotgun (WGS) entry which is preliminary data.</text>
</comment>
<dbReference type="AlphaFoldDB" id="A0AAV7W5S4"/>
<organism evidence="2 3">
    <name type="scientific">Pleurodeles waltl</name>
    <name type="common">Iberian ribbed newt</name>
    <dbReference type="NCBI Taxonomy" id="8319"/>
    <lineage>
        <taxon>Eukaryota</taxon>
        <taxon>Metazoa</taxon>
        <taxon>Chordata</taxon>
        <taxon>Craniata</taxon>
        <taxon>Vertebrata</taxon>
        <taxon>Euteleostomi</taxon>
        <taxon>Amphibia</taxon>
        <taxon>Batrachia</taxon>
        <taxon>Caudata</taxon>
        <taxon>Salamandroidea</taxon>
        <taxon>Salamandridae</taxon>
        <taxon>Pleurodelinae</taxon>
        <taxon>Pleurodeles</taxon>
    </lineage>
</organism>
<dbReference type="EMBL" id="JANPWB010000002">
    <property type="protein sequence ID" value="KAJ1207946.1"/>
    <property type="molecule type" value="Genomic_DNA"/>
</dbReference>
<keyword evidence="3" id="KW-1185">Reference proteome</keyword>